<sequence length="338" mass="37815">MGAALLSACGRGEAATGAIAPLKSHVPFPLGVCAMTAQMGDPQWAAMIATHFDRITPEWEMKMEYILQPDGSLRFDAPDRIVQQARNYGQSVLGHTLIWYAQDGDYFQKLKSQRQAFEAAYRAYIRDVMAHYIGYVDGWDVVNEPILDDGSDLRDCLWREVLGDDYIDIAYQAAHEADPACPLILNDYNLEYYPAKRKRFLALVEGMLKRGVPLQVLGTQTHIAADLPRGAIRETLRDLAATGLKIHLSELDISLKEAAKNALDFRNYRDAQRALYEEAAEAYAALPTAQQFGLTVWGLRDKDSWYNRKDKGLIADEPLLFDDAGQLKPVGQAFVKAL</sequence>
<dbReference type="PANTHER" id="PTHR31490:SF88">
    <property type="entry name" value="BETA-XYLANASE"/>
    <property type="match status" value="1"/>
</dbReference>
<evidence type="ECO:0000256" key="4">
    <source>
        <dbReference type="ARBA" id="ARBA00022729"/>
    </source>
</evidence>
<evidence type="ECO:0000259" key="10">
    <source>
        <dbReference type="PROSITE" id="PS51760"/>
    </source>
</evidence>
<dbReference type="eggNOG" id="COG3693">
    <property type="taxonomic scope" value="Bacteria"/>
</dbReference>
<proteinExistence type="inferred from homology"/>
<accession>E8RR99</accession>
<reference evidence="12" key="1">
    <citation type="submission" date="2010-12" db="EMBL/GenBank/DDBJ databases">
        <title>Complete sequence of chromosome 1 of Asticcacaulis excentricus CB 48.</title>
        <authorList>
            <consortium name="US DOE Joint Genome Institute"/>
            <person name="Lucas S."/>
            <person name="Copeland A."/>
            <person name="Lapidus A."/>
            <person name="Cheng J.-F."/>
            <person name="Bruce D."/>
            <person name="Goodwin L."/>
            <person name="Pitluck S."/>
            <person name="Teshima H."/>
            <person name="Davenport K."/>
            <person name="Detter J.C."/>
            <person name="Han C."/>
            <person name="Tapia R."/>
            <person name="Land M."/>
            <person name="Hauser L."/>
            <person name="Jeffries C."/>
            <person name="Kyrpides N."/>
            <person name="Ivanova N."/>
            <person name="Ovchinnikova G."/>
            <person name="Brun Y.V."/>
            <person name="Woyke T."/>
        </authorList>
    </citation>
    <scope>NUCLEOTIDE SEQUENCE [LARGE SCALE GENOMIC DNA]</scope>
    <source>
        <strain evidence="12">ATCC 15261 / DSM 4724 / KCTC 12464 / NCIMB 9791 / VKM B-1370 / CB 48</strain>
    </source>
</reference>
<keyword evidence="8 9" id="KW-0624">Polysaccharide degradation</keyword>
<keyword evidence="6 9" id="KW-0119">Carbohydrate metabolism</keyword>
<dbReference type="SUPFAM" id="SSF51445">
    <property type="entry name" value="(Trans)glycosidases"/>
    <property type="match status" value="1"/>
</dbReference>
<dbReference type="KEGG" id="aex:Astex_0602"/>
<dbReference type="GO" id="GO:0045493">
    <property type="term" value="P:xylan catabolic process"/>
    <property type="evidence" value="ECO:0007669"/>
    <property type="project" value="UniProtKB-KW"/>
</dbReference>
<evidence type="ECO:0000256" key="8">
    <source>
        <dbReference type="ARBA" id="ARBA00023326"/>
    </source>
</evidence>
<dbReference type="SMART" id="SM00633">
    <property type="entry name" value="Glyco_10"/>
    <property type="match status" value="1"/>
</dbReference>
<dbReference type="EMBL" id="CP002395">
    <property type="protein sequence ID" value="ADU12290.1"/>
    <property type="molecule type" value="Genomic_DNA"/>
</dbReference>
<comment type="catalytic activity">
    <reaction evidence="1 9">
        <text>Endohydrolysis of (1-&gt;4)-beta-D-xylosidic linkages in xylans.</text>
        <dbReference type="EC" id="3.2.1.8"/>
    </reaction>
</comment>
<dbReference type="OrthoDB" id="9815836at2"/>
<dbReference type="GO" id="GO:0031176">
    <property type="term" value="F:endo-1,4-beta-xylanase activity"/>
    <property type="evidence" value="ECO:0007669"/>
    <property type="project" value="UniProtKB-EC"/>
</dbReference>
<dbReference type="AlphaFoldDB" id="E8RR99"/>
<dbReference type="EC" id="3.2.1.8" evidence="9"/>
<keyword evidence="7 9" id="KW-0326">Glycosidase</keyword>
<dbReference type="Pfam" id="PF00331">
    <property type="entry name" value="Glyco_hydro_10"/>
    <property type="match status" value="1"/>
</dbReference>
<gene>
    <name evidence="11" type="ordered locus">Astex_0602</name>
</gene>
<dbReference type="PROSITE" id="PS51760">
    <property type="entry name" value="GH10_2"/>
    <property type="match status" value="1"/>
</dbReference>
<evidence type="ECO:0000256" key="6">
    <source>
        <dbReference type="ARBA" id="ARBA00023277"/>
    </source>
</evidence>
<evidence type="ECO:0000256" key="1">
    <source>
        <dbReference type="ARBA" id="ARBA00000681"/>
    </source>
</evidence>
<name>E8RR99_ASTEC</name>
<evidence type="ECO:0000256" key="5">
    <source>
        <dbReference type="ARBA" id="ARBA00022801"/>
    </source>
</evidence>
<dbReference type="InterPro" id="IPR044846">
    <property type="entry name" value="GH10"/>
</dbReference>
<dbReference type="InterPro" id="IPR001000">
    <property type="entry name" value="GH10_dom"/>
</dbReference>
<organism evidence="11 12">
    <name type="scientific">Asticcacaulis excentricus (strain ATCC 15261 / DSM 4724 / KCTC 12464 / NCIMB 9791 / VKM B-1370 / CB 48)</name>
    <dbReference type="NCBI Taxonomy" id="573065"/>
    <lineage>
        <taxon>Bacteria</taxon>
        <taxon>Pseudomonadati</taxon>
        <taxon>Pseudomonadota</taxon>
        <taxon>Alphaproteobacteria</taxon>
        <taxon>Caulobacterales</taxon>
        <taxon>Caulobacteraceae</taxon>
        <taxon>Asticcacaulis</taxon>
    </lineage>
</organism>
<keyword evidence="3 11" id="KW-0858">Xylan degradation</keyword>
<dbReference type="PANTHER" id="PTHR31490">
    <property type="entry name" value="GLYCOSYL HYDROLASE"/>
    <property type="match status" value="1"/>
</dbReference>
<keyword evidence="4" id="KW-0732">Signal</keyword>
<evidence type="ECO:0000256" key="2">
    <source>
        <dbReference type="ARBA" id="ARBA00007495"/>
    </source>
</evidence>
<keyword evidence="12" id="KW-1185">Reference proteome</keyword>
<feature type="domain" description="GH10" evidence="10">
    <location>
        <begin position="13"/>
        <end position="337"/>
    </location>
</feature>
<dbReference type="STRING" id="573065.Astex_0602"/>
<evidence type="ECO:0000256" key="9">
    <source>
        <dbReference type="RuleBase" id="RU361174"/>
    </source>
</evidence>
<evidence type="ECO:0000256" key="3">
    <source>
        <dbReference type="ARBA" id="ARBA00022651"/>
    </source>
</evidence>
<comment type="similarity">
    <text evidence="2 9">Belongs to the glycosyl hydrolase 10 (cellulase F) family.</text>
</comment>
<dbReference type="PRINTS" id="PR00134">
    <property type="entry name" value="GLHYDRLASE10"/>
</dbReference>
<evidence type="ECO:0000313" key="12">
    <source>
        <dbReference type="Proteomes" id="UP000001492"/>
    </source>
</evidence>
<dbReference type="HOGENOM" id="CLU_020161_6_0_5"/>
<dbReference type="Gene3D" id="3.20.20.80">
    <property type="entry name" value="Glycosidases"/>
    <property type="match status" value="1"/>
</dbReference>
<protein>
    <recommendedName>
        <fullName evidence="9">Beta-xylanase</fullName>
        <ecNumber evidence="9">3.2.1.8</ecNumber>
    </recommendedName>
</protein>
<evidence type="ECO:0000313" key="11">
    <source>
        <dbReference type="EMBL" id="ADU12290.1"/>
    </source>
</evidence>
<evidence type="ECO:0000256" key="7">
    <source>
        <dbReference type="ARBA" id="ARBA00023295"/>
    </source>
</evidence>
<dbReference type="Proteomes" id="UP000001492">
    <property type="component" value="Chromosome 1"/>
</dbReference>
<dbReference type="InterPro" id="IPR017853">
    <property type="entry name" value="GH"/>
</dbReference>
<keyword evidence="5 9" id="KW-0378">Hydrolase</keyword>